<keyword evidence="3" id="KW-1185">Reference proteome</keyword>
<sequence length="234" mass="25028">MGSSASKAARRLPTTTPTQARPVPKWAGARTPHSDQIIPEGMERPSHPPPGAGVPPEATRADYGMADTGAEPGVTGRARAGFSGEKDEAVKRDAMDPQFMANLSKLGQVSIHDAGKFMRTPAPAQRTLNARRDEYTSTSAAPPPEHLTAPLLISLLDRLKTLPPGTEPSKVYGEYGMDANTMSEIRRWVNSPSVGEDEVRVEDGNRIVEMKAIWVDSASGKQAGSRPQPISPPS</sequence>
<dbReference type="OrthoDB" id="4085451at2759"/>
<feature type="region of interest" description="Disordered" evidence="1">
    <location>
        <begin position="1"/>
        <end position="88"/>
    </location>
</feature>
<dbReference type="EMBL" id="RSCD01000002">
    <property type="protein sequence ID" value="RSH94382.1"/>
    <property type="molecule type" value="Genomic_DNA"/>
</dbReference>
<dbReference type="AlphaFoldDB" id="A0A427YTH9"/>
<gene>
    <name evidence="2" type="ORF">EHS25_004185</name>
</gene>
<protein>
    <submittedName>
        <fullName evidence="2">Uncharacterized protein</fullName>
    </submittedName>
</protein>
<dbReference type="Proteomes" id="UP000279259">
    <property type="component" value="Unassembled WGS sequence"/>
</dbReference>
<organism evidence="2 3">
    <name type="scientific">Saitozyma podzolica</name>
    <dbReference type="NCBI Taxonomy" id="1890683"/>
    <lineage>
        <taxon>Eukaryota</taxon>
        <taxon>Fungi</taxon>
        <taxon>Dikarya</taxon>
        <taxon>Basidiomycota</taxon>
        <taxon>Agaricomycotina</taxon>
        <taxon>Tremellomycetes</taxon>
        <taxon>Tremellales</taxon>
        <taxon>Trimorphomycetaceae</taxon>
        <taxon>Saitozyma</taxon>
    </lineage>
</organism>
<name>A0A427YTH9_9TREE</name>
<reference evidence="2 3" key="1">
    <citation type="submission" date="2018-11" db="EMBL/GenBank/DDBJ databases">
        <title>Genome sequence of Saitozyma podzolica DSM 27192.</title>
        <authorList>
            <person name="Aliyu H."/>
            <person name="Gorte O."/>
            <person name="Ochsenreither K."/>
        </authorList>
    </citation>
    <scope>NUCLEOTIDE SEQUENCE [LARGE SCALE GENOMIC DNA]</scope>
    <source>
        <strain evidence="2 3">DSM 27192</strain>
    </source>
</reference>
<accession>A0A427YTH9</accession>
<evidence type="ECO:0000313" key="3">
    <source>
        <dbReference type="Proteomes" id="UP000279259"/>
    </source>
</evidence>
<proteinExistence type="predicted"/>
<evidence type="ECO:0000313" key="2">
    <source>
        <dbReference type="EMBL" id="RSH94382.1"/>
    </source>
</evidence>
<evidence type="ECO:0000256" key="1">
    <source>
        <dbReference type="SAM" id="MobiDB-lite"/>
    </source>
</evidence>
<comment type="caution">
    <text evidence="2">The sequence shown here is derived from an EMBL/GenBank/DDBJ whole genome shotgun (WGS) entry which is preliminary data.</text>
</comment>